<dbReference type="InterPro" id="IPR024682">
    <property type="entry name" value="Npl4_Ub-like_dom"/>
</dbReference>
<evidence type="ECO:0000313" key="22">
    <source>
        <dbReference type="Proteomes" id="UP000233040"/>
    </source>
</evidence>
<dbReference type="GO" id="GO:0008270">
    <property type="term" value="F:zinc ion binding"/>
    <property type="evidence" value="ECO:0007669"/>
    <property type="project" value="UniProtKB-KW"/>
</dbReference>
<keyword evidence="5" id="KW-0963">Cytoplasm</keyword>
<dbReference type="InterPro" id="IPR036443">
    <property type="entry name" value="Znf_RanBP2_sf"/>
</dbReference>
<dbReference type="STRING" id="9516.ENSCCAP00000014905"/>
<keyword evidence="11" id="KW-0143">Chaperone</keyword>
<evidence type="ECO:0000256" key="15">
    <source>
        <dbReference type="ARBA" id="ARBA00061946"/>
    </source>
</evidence>
<dbReference type="InterPro" id="IPR037518">
    <property type="entry name" value="MPN"/>
</dbReference>
<keyword evidence="9" id="KW-0862">Zinc</keyword>
<evidence type="ECO:0000256" key="17">
    <source>
        <dbReference type="PROSITE-ProRule" id="PRU00322"/>
    </source>
</evidence>
<comment type="subcellular location">
    <subcellularLocation>
        <location evidence="3">Cytoplasm</location>
        <location evidence="3">Cytosol</location>
    </subcellularLocation>
    <subcellularLocation>
        <location evidence="2">Endoplasmic reticulum</location>
    </subcellularLocation>
    <subcellularLocation>
        <location evidence="1">Nucleus</location>
    </subcellularLocation>
</comment>
<sequence>MLVFASFSGFPFQLGFPRTSLCHRPGVFPKLASSRCREGRRVRGATCACVGPLVAPEPGFPAARPGESLERGTRTSAAGGAGRAKLERRWRRRREAGAGSEAAAGSARPSGRQAAAARDSSPEAGAAAMAESIIIRVQSPDGVKRITATKRETAATFLKKVAKEFGFQNNGFSVYINRNKTGEITASSNKSLNLLKIKHGDLLFLFPSSLAGPSSEMETSVPPGFKGFGAPNVVEDEIDQYLSKQDGKIYRSRDPQLCRHGPLGKCVHCVPLEPFDEDYLNHLEPPVKHMSFHAYIRKLTGGADKGKFVALENISCKIKSGCEGHLPWPNGICTKCQPSAITLNRQKYRHVDNIMFENHTVADRFLDFWRKTGNQHFGYLYGRYTEHKDIPLGIRAEVAAIYEPPQIGTQNSLELLEDPKAEVVDEIAAKLGLRKVGWIFTDLVSEDTRKGTVRYSRNKDTYFLSSEECITAGDFQNKHPNMCRLSPDGHFGSKFVTAVATGGPDNQVHFEGYQVSNQCMALVRDECLLPCKDAPELGYAKESSSEQYVPDVFYKDVDKFGNEITQLARPLPVEYLIIDITTTFPKDPVYTFSISQNPFPIENRDVLGETQDFHSLATYLSQNTSSVFLDTISDFHLLLFLVTNEVMPLQDSISLLLEAVRTRNEELAQTWKRSEQWATIEQLCSTVGLQLPGLQEYGAVGGSTHTATAAMWACQHCTFMNQPGTGHCEMCSLPRT</sequence>
<accession>A0A2K5QGC0</accession>
<dbReference type="GO" id="GO:0039536">
    <property type="term" value="P:negative regulation of RIG-I signaling pathway"/>
    <property type="evidence" value="ECO:0007669"/>
    <property type="project" value="Ensembl"/>
</dbReference>
<reference evidence="21" key="1">
    <citation type="submission" date="2025-08" db="UniProtKB">
        <authorList>
            <consortium name="Ensembl"/>
        </authorList>
    </citation>
    <scope>IDENTIFICATION</scope>
</reference>
<dbReference type="SUPFAM" id="SSF54236">
    <property type="entry name" value="Ubiquitin-like"/>
    <property type="match status" value="1"/>
</dbReference>
<dbReference type="GO" id="GO:0032480">
    <property type="term" value="P:negative regulation of type I interferon production"/>
    <property type="evidence" value="ECO:0007669"/>
    <property type="project" value="Ensembl"/>
</dbReference>
<dbReference type="PROSITE" id="PS50199">
    <property type="entry name" value="ZF_RANBP2_2"/>
    <property type="match status" value="1"/>
</dbReference>
<evidence type="ECO:0000256" key="18">
    <source>
        <dbReference type="SAM" id="MobiDB-lite"/>
    </source>
</evidence>
<evidence type="ECO:0000259" key="20">
    <source>
        <dbReference type="PROSITE" id="PS50249"/>
    </source>
</evidence>
<dbReference type="InterPro" id="IPR016563">
    <property type="entry name" value="Npl4"/>
</dbReference>
<dbReference type="GO" id="GO:0030970">
    <property type="term" value="P:retrograde protein transport, ER to cytosol"/>
    <property type="evidence" value="ECO:0007669"/>
    <property type="project" value="Ensembl"/>
</dbReference>
<feature type="region of interest" description="Disordered" evidence="18">
    <location>
        <begin position="60"/>
        <end position="123"/>
    </location>
</feature>
<dbReference type="Pfam" id="PF05020">
    <property type="entry name" value="zf-NPL4"/>
    <property type="match status" value="1"/>
</dbReference>
<evidence type="ECO:0000256" key="12">
    <source>
        <dbReference type="ARBA" id="ARBA00023242"/>
    </source>
</evidence>
<keyword evidence="10" id="KW-0007">Acetylation</keyword>
<evidence type="ECO:0000256" key="1">
    <source>
        <dbReference type="ARBA" id="ARBA00004123"/>
    </source>
</evidence>
<evidence type="ECO:0000256" key="9">
    <source>
        <dbReference type="ARBA" id="ARBA00022833"/>
    </source>
</evidence>
<dbReference type="SMART" id="SM00547">
    <property type="entry name" value="ZnF_RBZ"/>
    <property type="match status" value="1"/>
</dbReference>
<dbReference type="GO" id="GO:0031625">
    <property type="term" value="F:ubiquitin protein ligase binding"/>
    <property type="evidence" value="ECO:0007669"/>
    <property type="project" value="TreeGrafter"/>
</dbReference>
<reference evidence="21" key="2">
    <citation type="submission" date="2025-09" db="UniProtKB">
        <authorList>
            <consortium name="Ensembl"/>
        </authorList>
    </citation>
    <scope>IDENTIFICATION</scope>
</reference>
<evidence type="ECO:0000259" key="19">
    <source>
        <dbReference type="PROSITE" id="PS50199"/>
    </source>
</evidence>
<dbReference type="PANTHER" id="PTHR12710:SF0">
    <property type="entry name" value="NUCLEAR PROTEIN LOCALIZATION PROTEIN 4 HOMOLOG"/>
    <property type="match status" value="1"/>
</dbReference>
<proteinExistence type="inferred from homology"/>
<dbReference type="Gene3D" id="3.10.20.90">
    <property type="entry name" value="Phosphatidylinositol 3-kinase Catalytic Subunit, Chain A, domain 1"/>
    <property type="match status" value="1"/>
</dbReference>
<evidence type="ECO:0000256" key="2">
    <source>
        <dbReference type="ARBA" id="ARBA00004240"/>
    </source>
</evidence>
<dbReference type="CDD" id="cd08061">
    <property type="entry name" value="MPN_NPL4"/>
    <property type="match status" value="1"/>
</dbReference>
<dbReference type="GO" id="GO:0006511">
    <property type="term" value="P:ubiquitin-dependent protein catabolic process"/>
    <property type="evidence" value="ECO:0007669"/>
    <property type="project" value="Ensembl"/>
</dbReference>
<comment type="subunit">
    <text evidence="15">Heterodimer with UFD1. The heterodimer binds ubiquitinated proteins. The heterodimer binds to VCP and inhibits Golgi membrane fusion. Interacts with ZFAND2B; probably through VCP.</text>
</comment>
<organism evidence="21 22">
    <name type="scientific">Cebus imitator</name>
    <name type="common">Panamanian white-faced capuchin</name>
    <name type="synonym">Cebus capucinus imitator</name>
    <dbReference type="NCBI Taxonomy" id="2715852"/>
    <lineage>
        <taxon>Eukaryota</taxon>
        <taxon>Metazoa</taxon>
        <taxon>Chordata</taxon>
        <taxon>Craniata</taxon>
        <taxon>Vertebrata</taxon>
        <taxon>Euteleostomi</taxon>
        <taxon>Mammalia</taxon>
        <taxon>Eutheria</taxon>
        <taxon>Euarchontoglires</taxon>
        <taxon>Primates</taxon>
        <taxon>Haplorrhini</taxon>
        <taxon>Platyrrhini</taxon>
        <taxon>Cebidae</taxon>
        <taxon>Cebinae</taxon>
        <taxon>Cebus</taxon>
    </lineage>
</organism>
<dbReference type="FunFam" id="3.10.20.90:FF:000084">
    <property type="entry name" value="nuclear protein localization protein 4 homolog"/>
    <property type="match status" value="1"/>
</dbReference>
<dbReference type="PROSITE" id="PS01358">
    <property type="entry name" value="ZF_RANBP2_1"/>
    <property type="match status" value="1"/>
</dbReference>
<keyword evidence="12" id="KW-0539">Nucleus</keyword>
<dbReference type="GO" id="GO:0005829">
    <property type="term" value="C:cytosol"/>
    <property type="evidence" value="ECO:0007669"/>
    <property type="project" value="UniProtKB-SubCell"/>
</dbReference>
<dbReference type="PANTHER" id="PTHR12710">
    <property type="entry name" value="NUCLEAR PROTEIN LOCALIZATION 4"/>
    <property type="match status" value="1"/>
</dbReference>
<dbReference type="FunFam" id="2.30.30.380:FF:000008">
    <property type="entry name" value="nuclear protein localization protein 4 homolog"/>
    <property type="match status" value="1"/>
</dbReference>
<dbReference type="Pfam" id="PF05021">
    <property type="entry name" value="NPL4"/>
    <property type="match status" value="1"/>
</dbReference>
<dbReference type="Pfam" id="PF11543">
    <property type="entry name" value="UN_NPL4"/>
    <property type="match status" value="1"/>
</dbReference>
<protein>
    <recommendedName>
        <fullName evidence="16">Nuclear protein localization protein 4 homolog</fullName>
    </recommendedName>
</protein>
<dbReference type="GO" id="GO:0043130">
    <property type="term" value="F:ubiquitin binding"/>
    <property type="evidence" value="ECO:0007669"/>
    <property type="project" value="TreeGrafter"/>
</dbReference>
<gene>
    <name evidence="21" type="primary">NPLOC4</name>
</gene>
<feature type="compositionally biased region" description="Low complexity" evidence="18">
    <location>
        <begin position="97"/>
        <end position="118"/>
    </location>
</feature>
<dbReference type="InterPro" id="IPR029071">
    <property type="entry name" value="Ubiquitin-like_domsf"/>
</dbReference>
<keyword evidence="7 17" id="KW-0863">Zinc-finger</keyword>
<keyword evidence="6" id="KW-0479">Metal-binding</keyword>
<comment type="similarity">
    <text evidence="4">Belongs to the NPL4 family.</text>
</comment>
<comment type="pathway">
    <text evidence="14">Protein degradation; proteasomal ubiquitin-dependent pathway.</text>
</comment>
<evidence type="ECO:0000256" key="5">
    <source>
        <dbReference type="ARBA" id="ARBA00022490"/>
    </source>
</evidence>
<evidence type="ECO:0000256" key="7">
    <source>
        <dbReference type="ARBA" id="ARBA00022771"/>
    </source>
</evidence>
<dbReference type="GO" id="GO:0034098">
    <property type="term" value="C:VCP-NPL4-UFD1 AAA ATPase complex"/>
    <property type="evidence" value="ECO:0007669"/>
    <property type="project" value="Ensembl"/>
</dbReference>
<dbReference type="OMA" id="KWSRTGR"/>
<feature type="domain" description="MPN" evidence="20">
    <location>
        <begin position="354"/>
        <end position="491"/>
    </location>
</feature>
<name>A0A2K5QGC0_CEBIM</name>
<evidence type="ECO:0000256" key="6">
    <source>
        <dbReference type="ARBA" id="ARBA00022723"/>
    </source>
</evidence>
<dbReference type="Gene3D" id="3.40.140.10">
    <property type="entry name" value="Cytidine Deaminase, domain 2"/>
    <property type="match status" value="1"/>
</dbReference>
<comment type="function">
    <text evidence="13">The ternary complex containing UFD1, VCP and NPLOC4 binds ubiquitinated proteins and is necessary for the export of misfolded proteins from the ER to the cytoplasm, where they are degraded by the proteasome. The NPLOC4-UFD1-VCP complex regulates spindle disassembly at the end of mitosis and is necessary for the formation of a closed nuclear envelope. Acts as a negative regulator of type I interferon production via the complex formed with VCP and UFD1, which binds to RIGI and recruits RNF125 to promote ubiquitination and degradation of RIGI.</text>
</comment>
<evidence type="ECO:0000256" key="8">
    <source>
        <dbReference type="ARBA" id="ARBA00022824"/>
    </source>
</evidence>
<evidence type="ECO:0000256" key="4">
    <source>
        <dbReference type="ARBA" id="ARBA00011025"/>
    </source>
</evidence>
<keyword evidence="8" id="KW-0256">Endoplasmic reticulum</keyword>
<dbReference type="SUPFAM" id="SSF90209">
    <property type="entry name" value="Ran binding protein zinc finger-like"/>
    <property type="match status" value="1"/>
</dbReference>
<dbReference type="FunFam" id="3.40.140.10:FF:000012">
    <property type="entry name" value="nuclear protein localization protein 4 homolog"/>
    <property type="match status" value="1"/>
</dbReference>
<dbReference type="Proteomes" id="UP000233040">
    <property type="component" value="Unassembled WGS sequence"/>
</dbReference>
<dbReference type="AlphaFoldDB" id="A0A2K5QGC0"/>
<dbReference type="GO" id="GO:0005634">
    <property type="term" value="C:nucleus"/>
    <property type="evidence" value="ECO:0007669"/>
    <property type="project" value="UniProtKB-SubCell"/>
</dbReference>
<dbReference type="GeneTree" id="ENSGT00390000018731"/>
<dbReference type="InterPro" id="IPR001876">
    <property type="entry name" value="Znf_RanBP2"/>
</dbReference>
<dbReference type="GO" id="GO:0036501">
    <property type="term" value="C:UFD1-NPL4 complex"/>
    <property type="evidence" value="ECO:0007669"/>
    <property type="project" value="Ensembl"/>
</dbReference>
<dbReference type="Gene3D" id="2.30.30.380">
    <property type="entry name" value="Zn-finger domain of Sec23/24"/>
    <property type="match status" value="1"/>
</dbReference>
<feature type="domain" description="RanBP2-type" evidence="19">
    <location>
        <begin position="708"/>
        <end position="736"/>
    </location>
</feature>
<evidence type="ECO:0000256" key="3">
    <source>
        <dbReference type="ARBA" id="ARBA00004514"/>
    </source>
</evidence>
<evidence type="ECO:0000256" key="14">
    <source>
        <dbReference type="ARBA" id="ARBA00060618"/>
    </source>
</evidence>
<dbReference type="InterPro" id="IPR007717">
    <property type="entry name" value="NPL4_C"/>
</dbReference>
<dbReference type="InterPro" id="IPR007716">
    <property type="entry name" value="NPL4_Zn-bd_put"/>
</dbReference>
<dbReference type="Ensembl" id="ENSCCAT00000032348.1">
    <property type="protein sequence ID" value="ENSCCAP00000014905.1"/>
    <property type="gene ID" value="ENSCCAG00000025242.1"/>
</dbReference>
<evidence type="ECO:0000256" key="16">
    <source>
        <dbReference type="ARBA" id="ARBA00074519"/>
    </source>
</evidence>
<evidence type="ECO:0000256" key="11">
    <source>
        <dbReference type="ARBA" id="ARBA00023186"/>
    </source>
</evidence>
<evidence type="ECO:0000256" key="13">
    <source>
        <dbReference type="ARBA" id="ARBA00056115"/>
    </source>
</evidence>
<keyword evidence="22" id="KW-1185">Reference proteome</keyword>
<evidence type="ECO:0000256" key="10">
    <source>
        <dbReference type="ARBA" id="ARBA00022990"/>
    </source>
</evidence>
<dbReference type="PROSITE" id="PS50249">
    <property type="entry name" value="MPN"/>
    <property type="match status" value="1"/>
</dbReference>
<evidence type="ECO:0000313" key="21">
    <source>
        <dbReference type="Ensembl" id="ENSCCAP00000014905.1"/>
    </source>
</evidence>